<evidence type="ECO:0000259" key="5">
    <source>
        <dbReference type="PROSITE" id="PS50111"/>
    </source>
</evidence>
<dbReference type="InterPro" id="IPR024478">
    <property type="entry name" value="HlyB_4HB_MCP"/>
</dbReference>
<dbReference type="Gene3D" id="1.10.287.950">
    <property type="entry name" value="Methyl-accepting chemotaxis protein"/>
    <property type="match status" value="1"/>
</dbReference>
<dbReference type="CDD" id="cd06225">
    <property type="entry name" value="HAMP"/>
    <property type="match status" value="1"/>
</dbReference>
<keyword evidence="1" id="KW-0145">Chemotaxis</keyword>
<dbReference type="SMART" id="SM00304">
    <property type="entry name" value="HAMP"/>
    <property type="match status" value="1"/>
</dbReference>
<dbReference type="PROSITE" id="PS50885">
    <property type="entry name" value="HAMP"/>
    <property type="match status" value="1"/>
</dbReference>
<evidence type="ECO:0000256" key="4">
    <source>
        <dbReference type="SAM" id="Phobius"/>
    </source>
</evidence>
<dbReference type="GO" id="GO:0004888">
    <property type="term" value="F:transmembrane signaling receptor activity"/>
    <property type="evidence" value="ECO:0007669"/>
    <property type="project" value="InterPro"/>
</dbReference>
<evidence type="ECO:0000259" key="6">
    <source>
        <dbReference type="PROSITE" id="PS50885"/>
    </source>
</evidence>
<protein>
    <submittedName>
        <fullName evidence="7">HAMP domain-containing protein</fullName>
    </submittedName>
</protein>
<evidence type="ECO:0000313" key="8">
    <source>
        <dbReference type="Proteomes" id="UP000611629"/>
    </source>
</evidence>
<dbReference type="Gene3D" id="6.10.340.10">
    <property type="match status" value="1"/>
</dbReference>
<keyword evidence="4" id="KW-0812">Transmembrane</keyword>
<dbReference type="EMBL" id="JACBNQ010000001">
    <property type="protein sequence ID" value="NYB72578.1"/>
    <property type="molecule type" value="Genomic_DNA"/>
</dbReference>
<feature type="domain" description="Methyl-accepting transducer" evidence="5">
    <location>
        <begin position="340"/>
        <end position="569"/>
    </location>
</feature>
<keyword evidence="8" id="KW-1185">Reference proteome</keyword>
<organism evidence="7 8">
    <name type="scientific">Sedimentibacter hydroxybenzoicus DSM 7310</name>
    <dbReference type="NCBI Taxonomy" id="1123245"/>
    <lineage>
        <taxon>Bacteria</taxon>
        <taxon>Bacillati</taxon>
        <taxon>Bacillota</taxon>
        <taxon>Tissierellia</taxon>
        <taxon>Sedimentibacter</taxon>
    </lineage>
</organism>
<keyword evidence="4" id="KW-1133">Transmembrane helix</keyword>
<comment type="caution">
    <text evidence="7">The sequence shown here is derived from an EMBL/GenBank/DDBJ whole genome shotgun (WGS) entry which is preliminary data.</text>
</comment>
<dbReference type="SMART" id="SM00283">
    <property type="entry name" value="MA"/>
    <property type="match status" value="1"/>
</dbReference>
<dbReference type="PANTHER" id="PTHR43531:SF11">
    <property type="entry name" value="METHYL-ACCEPTING CHEMOTAXIS PROTEIN 3"/>
    <property type="match status" value="1"/>
</dbReference>
<feature type="domain" description="HAMP" evidence="6">
    <location>
        <begin position="238"/>
        <end position="290"/>
    </location>
</feature>
<dbReference type="PRINTS" id="PR00260">
    <property type="entry name" value="CHEMTRNSDUCR"/>
</dbReference>
<keyword evidence="4" id="KW-0472">Membrane</keyword>
<dbReference type="InterPro" id="IPR004090">
    <property type="entry name" value="Chemotax_Me-accpt_rcpt"/>
</dbReference>
<dbReference type="PROSITE" id="PS50111">
    <property type="entry name" value="CHEMOTAXIS_TRANSDUC_2"/>
    <property type="match status" value="1"/>
</dbReference>
<dbReference type="InterPro" id="IPR004089">
    <property type="entry name" value="MCPsignal_dom"/>
</dbReference>
<dbReference type="PANTHER" id="PTHR43531">
    <property type="entry name" value="PROTEIN ICFG"/>
    <property type="match status" value="1"/>
</dbReference>
<dbReference type="InterPro" id="IPR051310">
    <property type="entry name" value="MCP_chemotaxis"/>
</dbReference>
<reference evidence="7" key="1">
    <citation type="submission" date="2020-07" db="EMBL/GenBank/DDBJ databases">
        <title>Genomic analysis of a strain of Sedimentibacter Hydroxybenzoicus DSM7310.</title>
        <authorList>
            <person name="Ma S."/>
        </authorList>
    </citation>
    <scope>NUCLEOTIDE SEQUENCE</scope>
    <source>
        <strain evidence="7">DSM 7310</strain>
    </source>
</reference>
<name>A0A974GUR4_SEDHY</name>
<evidence type="ECO:0000313" key="7">
    <source>
        <dbReference type="EMBL" id="NYB72578.1"/>
    </source>
</evidence>
<dbReference type="AlphaFoldDB" id="A0A974GUR4"/>
<dbReference type="InterPro" id="IPR003660">
    <property type="entry name" value="HAMP_dom"/>
</dbReference>
<keyword evidence="3" id="KW-0807">Transducer</keyword>
<dbReference type="GO" id="GO:0007165">
    <property type="term" value="P:signal transduction"/>
    <property type="evidence" value="ECO:0007669"/>
    <property type="project" value="UniProtKB-KW"/>
</dbReference>
<evidence type="ECO:0000256" key="3">
    <source>
        <dbReference type="PROSITE-ProRule" id="PRU00284"/>
    </source>
</evidence>
<evidence type="ECO:0000256" key="1">
    <source>
        <dbReference type="ARBA" id="ARBA00022500"/>
    </source>
</evidence>
<gene>
    <name evidence="7" type="ORF">HZF24_00325</name>
</gene>
<dbReference type="RefSeq" id="WP_179236267.1">
    <property type="nucleotide sequence ID" value="NZ_JACBNQ010000001.1"/>
</dbReference>
<dbReference type="Pfam" id="PF12729">
    <property type="entry name" value="4HB_MCP_1"/>
    <property type="match status" value="1"/>
</dbReference>
<dbReference type="GO" id="GO:0005886">
    <property type="term" value="C:plasma membrane"/>
    <property type="evidence" value="ECO:0007669"/>
    <property type="project" value="TreeGrafter"/>
</dbReference>
<dbReference type="Proteomes" id="UP000611629">
    <property type="component" value="Unassembled WGS sequence"/>
</dbReference>
<evidence type="ECO:0000256" key="2">
    <source>
        <dbReference type="ARBA" id="ARBA00029447"/>
    </source>
</evidence>
<comment type="similarity">
    <text evidence="2">Belongs to the methyl-accepting chemotaxis (MCP) protein family.</text>
</comment>
<dbReference type="GO" id="GO:0006935">
    <property type="term" value="P:chemotaxis"/>
    <property type="evidence" value="ECO:0007669"/>
    <property type="project" value="UniProtKB-KW"/>
</dbReference>
<accession>A0A974GUR4</accession>
<dbReference type="Pfam" id="PF00672">
    <property type="entry name" value="HAMP"/>
    <property type="match status" value="1"/>
</dbReference>
<dbReference type="Pfam" id="PF00015">
    <property type="entry name" value="MCPsignal"/>
    <property type="match status" value="1"/>
</dbReference>
<feature type="transmembrane region" description="Helical" evidence="4">
    <location>
        <begin position="213"/>
        <end position="237"/>
    </location>
</feature>
<sequence>MKIFNKKSKNKKKTRKAKSDKKKIKIALFKMSNIKIAPRLIIGFGILLIMFAVSNVVSIFNINHVSEDVNLFYDDCYEVEVRSWETKLALNKVEKAVYKSTTTSGRAQKMEYTAEITENIQIANETLGLLLQDLDHYPTVVQQLNNDMLTVTEISNNLVELLNDSKNSQALEIMNNELTPVLSSIYRTMDEVSKNLDIVARNFVNNSNETNRYLLIALIAMLVVGIVVSALLGAAIIKSLVRPIKEITEAAEAISRGDLDYDVNHTSKDELGVATLTISNTIKTLKLYVGEIDRVLNEMSNGDLTSSISMEFIGGFAPIKTSVERILSSFNDTLSKIDEAAEQVSSGASQVSGGAQALSQGTTEQASSIEELSATINEISEQIKQNAENSNNVSKITQESAQEVEKNSEKVELMTEAMYDIRNSTNEISKIIKAIDDIAFQTNILALNAAVEAARAGAAGKGFAVVADEVRNLASKSAEAAKSTADLIENSIKSVERGTVIADETKESINSMVSSIRESVKLVDEISEASKEQAESIMQITLGIEQISAVVQTNSATAEESAAASQELSGQSSLLKELVEQFDLAEEAV</sequence>
<dbReference type="SUPFAM" id="SSF58104">
    <property type="entry name" value="Methyl-accepting chemotaxis protein (MCP) signaling domain"/>
    <property type="match status" value="1"/>
</dbReference>
<proteinExistence type="inferred from homology"/>